<sequence length="165" mass="20065">MDLAVFYVPLVQNYLYQLLLIYDQQLEQNQNYCFYYKLTPEESKAILQYASNWIIQRHKYQHDEHDQQRFGPWRRLVLHYQRYSIHSNLNQRRRRGRARKRSWDASLGDRGHNYRVCGRSWNYCHSCFLDIEKKAQSSTISLKQTQKHVSDAEKQYTYSSIALFD</sequence>
<proteinExistence type="predicted"/>
<dbReference type="Proteomes" id="UP001642409">
    <property type="component" value="Unassembled WGS sequence"/>
</dbReference>
<dbReference type="EMBL" id="CAXDID020000020">
    <property type="protein sequence ID" value="CAL5986500.1"/>
    <property type="molecule type" value="Genomic_DNA"/>
</dbReference>
<evidence type="ECO:0000313" key="4">
    <source>
        <dbReference type="EMBL" id="CAL5986504.1"/>
    </source>
</evidence>
<gene>
    <name evidence="1" type="ORF">HINF_LOCUS63056</name>
    <name evidence="2" type="ORF">HINF_LOCUS63058</name>
    <name evidence="3" type="ORF">HINF_LOCUS9438</name>
    <name evidence="4" type="ORF">HINF_LOCUS9440</name>
</gene>
<comment type="caution">
    <text evidence="2">The sequence shown here is derived from an EMBL/GenBank/DDBJ whole genome shotgun (WGS) entry which is preliminary data.</text>
</comment>
<name>A0AA86RII7_9EUKA</name>
<reference evidence="2" key="1">
    <citation type="submission" date="2023-06" db="EMBL/GenBank/DDBJ databases">
        <authorList>
            <person name="Kurt Z."/>
        </authorList>
    </citation>
    <scope>NUCLEOTIDE SEQUENCE</scope>
</reference>
<reference evidence="3 5" key="2">
    <citation type="submission" date="2024-07" db="EMBL/GenBank/DDBJ databases">
        <authorList>
            <person name="Akdeniz Z."/>
        </authorList>
    </citation>
    <scope>NUCLEOTIDE SEQUENCE [LARGE SCALE GENOMIC DNA]</scope>
</reference>
<dbReference type="EMBL" id="CAXDID020000020">
    <property type="protein sequence ID" value="CAL5986504.1"/>
    <property type="molecule type" value="Genomic_DNA"/>
</dbReference>
<accession>A0AA86RII7</accession>
<dbReference type="EMBL" id="CATOUU010001169">
    <property type="protein sequence ID" value="CAI9975413.1"/>
    <property type="molecule type" value="Genomic_DNA"/>
</dbReference>
<organism evidence="2">
    <name type="scientific">Hexamita inflata</name>
    <dbReference type="NCBI Taxonomy" id="28002"/>
    <lineage>
        <taxon>Eukaryota</taxon>
        <taxon>Metamonada</taxon>
        <taxon>Diplomonadida</taxon>
        <taxon>Hexamitidae</taxon>
        <taxon>Hexamitinae</taxon>
        <taxon>Hexamita</taxon>
    </lineage>
</organism>
<dbReference type="AlphaFoldDB" id="A0AA86RII7"/>
<evidence type="ECO:0000313" key="5">
    <source>
        <dbReference type="Proteomes" id="UP001642409"/>
    </source>
</evidence>
<protein>
    <submittedName>
        <fullName evidence="3">Hypothetical_protein</fullName>
    </submittedName>
</protein>
<evidence type="ECO:0000313" key="2">
    <source>
        <dbReference type="EMBL" id="CAI9975413.1"/>
    </source>
</evidence>
<evidence type="ECO:0000313" key="1">
    <source>
        <dbReference type="EMBL" id="CAI9975411.1"/>
    </source>
</evidence>
<evidence type="ECO:0000313" key="3">
    <source>
        <dbReference type="EMBL" id="CAL5986500.1"/>
    </source>
</evidence>
<dbReference type="EMBL" id="CATOUU010001169">
    <property type="protein sequence ID" value="CAI9975411.1"/>
    <property type="molecule type" value="Genomic_DNA"/>
</dbReference>
<keyword evidence="5" id="KW-1185">Reference proteome</keyword>